<evidence type="ECO:0000313" key="3">
    <source>
        <dbReference type="Proteomes" id="UP000541444"/>
    </source>
</evidence>
<dbReference type="InterPro" id="IPR044576">
    <property type="entry name" value="At4g25390-like"/>
</dbReference>
<protein>
    <submittedName>
        <fullName evidence="2">Uncharacterized protein</fullName>
    </submittedName>
</protein>
<reference evidence="2 3" key="1">
    <citation type="journal article" date="2020" name="IScience">
        <title>Genome Sequencing of the Endangered Kingdonia uniflora (Circaeasteraceae, Ranunculales) Reveals Potential Mechanisms of Evolutionary Specialization.</title>
        <authorList>
            <person name="Sun Y."/>
            <person name="Deng T."/>
            <person name="Zhang A."/>
            <person name="Moore M.J."/>
            <person name="Landis J.B."/>
            <person name="Lin N."/>
            <person name="Zhang H."/>
            <person name="Zhang X."/>
            <person name="Huang J."/>
            <person name="Zhang X."/>
            <person name="Sun H."/>
            <person name="Wang H."/>
        </authorList>
    </citation>
    <scope>NUCLEOTIDE SEQUENCE [LARGE SCALE GENOMIC DNA]</scope>
    <source>
        <strain evidence="2">TB1705</strain>
        <tissue evidence="2">Leaf</tissue>
    </source>
</reference>
<dbReference type="AlphaFoldDB" id="A0A7J7MLL1"/>
<dbReference type="EMBL" id="JACGCM010001406">
    <property type="protein sequence ID" value="KAF6155727.1"/>
    <property type="molecule type" value="Genomic_DNA"/>
</dbReference>
<feature type="compositionally biased region" description="Acidic residues" evidence="1">
    <location>
        <begin position="216"/>
        <end position="226"/>
    </location>
</feature>
<sequence>MPEFEQANLISWAWHLARRGKLQDLLDPAHQFMDQDQALLCITLGERNVEDTGHEDEMGEEEGGGSGMKLGRPLFHNNFAKLLEIALDDGMDKEANVLLPCLEVFLLELLHVVPVEPGGVKLDSHSSCNLQEKLVDDGNFLQGLKLLFGFLGIVLSECETGKNVLDKYSKKHTSDNGLGAVSMVSRTICSKKRIDTLLLSDNQETRSTSTDCDATSVDEDEDDGTSDGELASVDRDEEDDGNSERALASKVYIYIKWQQFHGTTLNSFKLSIPAGVRDGIAVVLEDLYVESRVLGISSKLIPAVTIEKGLQKWIIGFKDKVGLFKLGSLKISVSGRDWWWRHDSGVVSELRGVKDFVME</sequence>
<proteinExistence type="predicted"/>
<gene>
    <name evidence="2" type="ORF">GIB67_007164</name>
</gene>
<accession>A0A7J7MLL1</accession>
<feature type="region of interest" description="Disordered" evidence="1">
    <location>
        <begin position="205"/>
        <end position="242"/>
    </location>
</feature>
<dbReference type="PANTHER" id="PTHR46821:SF2">
    <property type="entry name" value="OS03G0251700 PROTEIN"/>
    <property type="match status" value="1"/>
</dbReference>
<dbReference type="OrthoDB" id="30336at2759"/>
<dbReference type="PANTHER" id="PTHR46821">
    <property type="entry name" value="OS07G0586332 PROTEIN"/>
    <property type="match status" value="1"/>
</dbReference>
<keyword evidence="3" id="KW-1185">Reference proteome</keyword>
<evidence type="ECO:0000313" key="2">
    <source>
        <dbReference type="EMBL" id="KAF6155727.1"/>
    </source>
</evidence>
<evidence type="ECO:0000256" key="1">
    <source>
        <dbReference type="SAM" id="MobiDB-lite"/>
    </source>
</evidence>
<organism evidence="2 3">
    <name type="scientific">Kingdonia uniflora</name>
    <dbReference type="NCBI Taxonomy" id="39325"/>
    <lineage>
        <taxon>Eukaryota</taxon>
        <taxon>Viridiplantae</taxon>
        <taxon>Streptophyta</taxon>
        <taxon>Embryophyta</taxon>
        <taxon>Tracheophyta</taxon>
        <taxon>Spermatophyta</taxon>
        <taxon>Magnoliopsida</taxon>
        <taxon>Ranunculales</taxon>
        <taxon>Circaeasteraceae</taxon>
        <taxon>Kingdonia</taxon>
    </lineage>
</organism>
<dbReference type="Proteomes" id="UP000541444">
    <property type="component" value="Unassembled WGS sequence"/>
</dbReference>
<name>A0A7J7MLL1_9MAGN</name>
<comment type="caution">
    <text evidence="2">The sequence shown here is derived from an EMBL/GenBank/DDBJ whole genome shotgun (WGS) entry which is preliminary data.</text>
</comment>